<accession>A0A1F5DBM0</accession>
<keyword evidence="1" id="KW-0812">Transmembrane</keyword>
<comment type="caution">
    <text evidence="2">The sequence shown here is derived from an EMBL/GenBank/DDBJ whole genome shotgun (WGS) entry which is preliminary data.</text>
</comment>
<protein>
    <submittedName>
        <fullName evidence="2">Uncharacterized protein</fullName>
    </submittedName>
</protein>
<sequence>MFKKPNKKLLRKRAQKKRSTVFLLITLAAIIFILLILKINITKRLSVDLKNPNSSQLNDLDQQIKNERIDDPLAGLEIVDYKNQNPWLYQLPITTDSYVIVYNWEKKAIRARLIIKPDTGMSYDDQVESLKKEVKEKLTTIGVDLNKTPVYFTFIP</sequence>
<gene>
    <name evidence="2" type="ORF">A3J78_01215</name>
</gene>
<evidence type="ECO:0000256" key="1">
    <source>
        <dbReference type="SAM" id="Phobius"/>
    </source>
</evidence>
<dbReference type="AlphaFoldDB" id="A0A1F5DBM0"/>
<name>A0A1F5DBM0_9BACT</name>
<evidence type="ECO:0000313" key="3">
    <source>
        <dbReference type="Proteomes" id="UP000178758"/>
    </source>
</evidence>
<proteinExistence type="predicted"/>
<feature type="transmembrane region" description="Helical" evidence="1">
    <location>
        <begin position="21"/>
        <end position="41"/>
    </location>
</feature>
<organism evidence="2 3">
    <name type="scientific">Candidatus Beckwithbacteria bacterium RBG_13_35_6</name>
    <dbReference type="NCBI Taxonomy" id="1797456"/>
    <lineage>
        <taxon>Bacteria</taxon>
        <taxon>Candidatus Beckwithiibacteriota</taxon>
    </lineage>
</organism>
<keyword evidence="1" id="KW-0472">Membrane</keyword>
<reference evidence="2 3" key="1">
    <citation type="journal article" date="2016" name="Nat. Commun.">
        <title>Thousands of microbial genomes shed light on interconnected biogeochemical processes in an aquifer system.</title>
        <authorList>
            <person name="Anantharaman K."/>
            <person name="Brown C.T."/>
            <person name="Hug L.A."/>
            <person name="Sharon I."/>
            <person name="Castelle C.J."/>
            <person name="Probst A.J."/>
            <person name="Thomas B.C."/>
            <person name="Singh A."/>
            <person name="Wilkins M.J."/>
            <person name="Karaoz U."/>
            <person name="Brodie E.L."/>
            <person name="Williams K.H."/>
            <person name="Hubbard S.S."/>
            <person name="Banfield J.F."/>
        </authorList>
    </citation>
    <scope>NUCLEOTIDE SEQUENCE [LARGE SCALE GENOMIC DNA]</scope>
</reference>
<keyword evidence="1" id="KW-1133">Transmembrane helix</keyword>
<dbReference type="EMBL" id="MEZJ01000051">
    <property type="protein sequence ID" value="OGD52602.1"/>
    <property type="molecule type" value="Genomic_DNA"/>
</dbReference>
<dbReference type="Proteomes" id="UP000178758">
    <property type="component" value="Unassembled WGS sequence"/>
</dbReference>
<evidence type="ECO:0000313" key="2">
    <source>
        <dbReference type="EMBL" id="OGD52602.1"/>
    </source>
</evidence>